<comment type="similarity">
    <text evidence="1">Belongs to the ABC transporter superfamily.</text>
</comment>
<dbReference type="PANTHER" id="PTHR43335">
    <property type="entry name" value="ABC TRANSPORTER, ATP-BINDING PROTEIN"/>
    <property type="match status" value="1"/>
</dbReference>
<evidence type="ECO:0000256" key="2">
    <source>
        <dbReference type="ARBA" id="ARBA00022448"/>
    </source>
</evidence>
<keyword evidence="3" id="KW-0547">Nucleotide-binding</keyword>
<dbReference type="PANTHER" id="PTHR43335:SF4">
    <property type="entry name" value="ABC TRANSPORTER, ATP-BINDING PROTEIN"/>
    <property type="match status" value="1"/>
</dbReference>
<evidence type="ECO:0000313" key="7">
    <source>
        <dbReference type="Proteomes" id="UP000260025"/>
    </source>
</evidence>
<dbReference type="InterPro" id="IPR003593">
    <property type="entry name" value="AAA+_ATPase"/>
</dbReference>
<evidence type="ECO:0000259" key="5">
    <source>
        <dbReference type="PROSITE" id="PS50893"/>
    </source>
</evidence>
<evidence type="ECO:0000313" key="6">
    <source>
        <dbReference type="EMBL" id="RGC17590.1"/>
    </source>
</evidence>
<evidence type="ECO:0000256" key="1">
    <source>
        <dbReference type="ARBA" id="ARBA00005417"/>
    </source>
</evidence>
<gene>
    <name evidence="6" type="ORF">DXA38_04580</name>
</gene>
<dbReference type="SMART" id="SM00382">
    <property type="entry name" value="AAA"/>
    <property type="match status" value="1"/>
</dbReference>
<reference evidence="6 7" key="1">
    <citation type="submission" date="2018-08" db="EMBL/GenBank/DDBJ databases">
        <title>A genome reference for cultivated species of the human gut microbiota.</title>
        <authorList>
            <person name="Zou Y."/>
            <person name="Xue W."/>
            <person name="Luo G."/>
        </authorList>
    </citation>
    <scope>NUCLEOTIDE SEQUENCE [LARGE SCALE GENOMIC DNA]</scope>
    <source>
        <strain evidence="6 7">OF01-2LB</strain>
    </source>
</reference>
<dbReference type="EMBL" id="QVEV01000004">
    <property type="protein sequence ID" value="RGC17590.1"/>
    <property type="molecule type" value="Genomic_DNA"/>
</dbReference>
<dbReference type="SUPFAM" id="SSF52540">
    <property type="entry name" value="P-loop containing nucleoside triphosphate hydrolases"/>
    <property type="match status" value="1"/>
</dbReference>
<dbReference type="Pfam" id="PF00005">
    <property type="entry name" value="ABC_tran"/>
    <property type="match status" value="1"/>
</dbReference>
<comment type="caution">
    <text evidence="6">The sequence shown here is derived from an EMBL/GenBank/DDBJ whole genome shotgun (WGS) entry which is preliminary data.</text>
</comment>
<keyword evidence="2" id="KW-0813">Transport</keyword>
<dbReference type="InterPro" id="IPR027417">
    <property type="entry name" value="P-loop_NTPase"/>
</dbReference>
<keyword evidence="4 6" id="KW-0067">ATP-binding</keyword>
<name>A0A3E2W0Q9_CLOIN</name>
<dbReference type="Gene3D" id="3.40.50.300">
    <property type="entry name" value="P-loop containing nucleotide triphosphate hydrolases"/>
    <property type="match status" value="1"/>
</dbReference>
<dbReference type="GO" id="GO:0005524">
    <property type="term" value="F:ATP binding"/>
    <property type="evidence" value="ECO:0007669"/>
    <property type="project" value="UniProtKB-KW"/>
</dbReference>
<organism evidence="6 7">
    <name type="scientific">Clostridium innocuum</name>
    <dbReference type="NCBI Taxonomy" id="1522"/>
    <lineage>
        <taxon>Bacteria</taxon>
        <taxon>Bacillati</taxon>
        <taxon>Bacillota</taxon>
        <taxon>Clostridia</taxon>
        <taxon>Eubacteriales</taxon>
        <taxon>Clostridiaceae</taxon>
        <taxon>Clostridium</taxon>
    </lineage>
</organism>
<accession>A0A3E2W0Q9</accession>
<dbReference type="Proteomes" id="UP000260025">
    <property type="component" value="Unassembled WGS sequence"/>
</dbReference>
<dbReference type="OrthoDB" id="9804819at2"/>
<protein>
    <submittedName>
        <fullName evidence="6">ATP-binding cassette domain-containing protein</fullName>
    </submittedName>
</protein>
<sequence>MIEISSVTKTLKKQKVLDNVTVTFEKGKIYGLRGKNGAGKTMLLRAISGLINIDEGQIIIDGKRLHKDMDFPDSLGILIENSNLLEELTAMKNLTLLSKIKKKVGPIEIRNAIDRVGLNPDDKKTVRKFSLGMKQRLAIAQAVFEAPDIVLLDEPTNAIDEDGVEIVKKILLEEKARGAVIVIASHDLEELQEIADEIYMMKNGRLYDEKK</sequence>
<dbReference type="InterPro" id="IPR017871">
    <property type="entry name" value="ABC_transporter-like_CS"/>
</dbReference>
<dbReference type="AlphaFoldDB" id="A0A3E2W0Q9"/>
<dbReference type="PROSITE" id="PS50893">
    <property type="entry name" value="ABC_TRANSPORTER_2"/>
    <property type="match status" value="1"/>
</dbReference>
<dbReference type="RefSeq" id="WP_117442166.1">
    <property type="nucleotide sequence ID" value="NZ_JAJFEN010000002.1"/>
</dbReference>
<dbReference type="PROSITE" id="PS00211">
    <property type="entry name" value="ABC_TRANSPORTER_1"/>
    <property type="match status" value="1"/>
</dbReference>
<proteinExistence type="inferred from homology"/>
<evidence type="ECO:0000256" key="4">
    <source>
        <dbReference type="ARBA" id="ARBA00022840"/>
    </source>
</evidence>
<feature type="domain" description="ABC transporter" evidence="5">
    <location>
        <begin position="2"/>
        <end position="211"/>
    </location>
</feature>
<dbReference type="InterPro" id="IPR003439">
    <property type="entry name" value="ABC_transporter-like_ATP-bd"/>
</dbReference>
<evidence type="ECO:0000256" key="3">
    <source>
        <dbReference type="ARBA" id="ARBA00022741"/>
    </source>
</evidence>
<dbReference type="GO" id="GO:0016887">
    <property type="term" value="F:ATP hydrolysis activity"/>
    <property type="evidence" value="ECO:0007669"/>
    <property type="project" value="InterPro"/>
</dbReference>